<dbReference type="PANTHER" id="PTHR42847:SF4">
    <property type="entry name" value="ALKANESULFONATE MONOOXYGENASE-RELATED"/>
    <property type="match status" value="1"/>
</dbReference>
<evidence type="ECO:0000313" key="7">
    <source>
        <dbReference type="Proteomes" id="UP000658656"/>
    </source>
</evidence>
<keyword evidence="7" id="KW-1185">Reference proteome</keyword>
<dbReference type="NCBIfam" id="TIGR03619">
    <property type="entry name" value="F420_Rv2161c"/>
    <property type="match status" value="1"/>
</dbReference>
<reference evidence="6" key="2">
    <citation type="submission" date="2020-09" db="EMBL/GenBank/DDBJ databases">
        <authorList>
            <person name="Sun Q."/>
            <person name="Zhou Y."/>
        </authorList>
    </citation>
    <scope>NUCLEOTIDE SEQUENCE</scope>
    <source>
        <strain evidence="6">CGMCC 4.7679</strain>
    </source>
</reference>
<evidence type="ECO:0000256" key="4">
    <source>
        <dbReference type="ARBA" id="ARBA00023033"/>
    </source>
</evidence>
<comment type="caution">
    <text evidence="6">The sequence shown here is derived from an EMBL/GenBank/DDBJ whole genome shotgun (WGS) entry which is preliminary data.</text>
</comment>
<evidence type="ECO:0000256" key="2">
    <source>
        <dbReference type="ARBA" id="ARBA00022643"/>
    </source>
</evidence>
<dbReference type="OrthoDB" id="3206024at2"/>
<dbReference type="EMBL" id="BNAV01000008">
    <property type="protein sequence ID" value="GHF70488.1"/>
    <property type="molecule type" value="Genomic_DNA"/>
</dbReference>
<keyword evidence="1" id="KW-0285">Flavoprotein</keyword>
<accession>A0A8H9J0T3</accession>
<keyword evidence="2" id="KW-0288">FMN</keyword>
<dbReference type="GO" id="GO:0046306">
    <property type="term" value="P:alkanesulfonate catabolic process"/>
    <property type="evidence" value="ECO:0007669"/>
    <property type="project" value="TreeGrafter"/>
</dbReference>
<reference evidence="6" key="1">
    <citation type="journal article" date="2014" name="Int. J. Syst. Evol. Microbiol.">
        <title>Complete genome sequence of Corynebacterium casei LMG S-19264T (=DSM 44701T), isolated from a smear-ripened cheese.</title>
        <authorList>
            <consortium name="US DOE Joint Genome Institute (JGI-PGF)"/>
            <person name="Walter F."/>
            <person name="Albersmeier A."/>
            <person name="Kalinowski J."/>
            <person name="Ruckert C."/>
        </authorList>
    </citation>
    <scope>NUCLEOTIDE SEQUENCE</scope>
    <source>
        <strain evidence="6">CGMCC 4.7679</strain>
    </source>
</reference>
<dbReference type="InterPro" id="IPR011251">
    <property type="entry name" value="Luciferase-like_dom"/>
</dbReference>
<dbReference type="PANTHER" id="PTHR42847">
    <property type="entry name" value="ALKANESULFONATE MONOOXYGENASE"/>
    <property type="match status" value="1"/>
</dbReference>
<gene>
    <name evidence="6" type="ORF">GCM10017566_50350</name>
</gene>
<evidence type="ECO:0000256" key="3">
    <source>
        <dbReference type="ARBA" id="ARBA00023002"/>
    </source>
</evidence>
<evidence type="ECO:0000256" key="1">
    <source>
        <dbReference type="ARBA" id="ARBA00022630"/>
    </source>
</evidence>
<organism evidence="6 7">
    <name type="scientific">Amycolatopsis bartoniae</name>
    <dbReference type="NCBI Taxonomy" id="941986"/>
    <lineage>
        <taxon>Bacteria</taxon>
        <taxon>Bacillati</taxon>
        <taxon>Actinomycetota</taxon>
        <taxon>Actinomycetes</taxon>
        <taxon>Pseudonocardiales</taxon>
        <taxon>Pseudonocardiaceae</taxon>
        <taxon>Amycolatopsis</taxon>
    </lineage>
</organism>
<dbReference type="Proteomes" id="UP000658656">
    <property type="component" value="Unassembled WGS sequence"/>
</dbReference>
<sequence>MKYAVALPQSARVGSTAAIHDAAQAAEELGFWAVSMHDHIVFDGGWLLCGAEEDDGQSDRRTVFEHLTTFAYVAGITSRIRLLSSVLLLPVRATIVTAKQIATLDQLSGGRVVLGVGVGLSGTDRDPRHVALLSRNASVELAALKVPITRRGQLADEQLAAFQQIWTQDVASYHGKHVNFDDVQIFPKPAQPGGPPIYIGGASPAALRRVAEGGYTWLPGHCTPEEIAGGLDALAQLNGNHGQECALDLFFSMTTTKARPTALEKSFGDQLPLRNLVGTPDYVTERIRLYRDAGATTLELKPVYRNVDEYIQLLETFMKEVAPAV</sequence>
<keyword evidence="4" id="KW-0503">Monooxygenase</keyword>
<dbReference type="InterPro" id="IPR019921">
    <property type="entry name" value="Lucif-like_OxRdtase_Rv2161c"/>
</dbReference>
<evidence type="ECO:0000313" key="6">
    <source>
        <dbReference type="EMBL" id="GHF70488.1"/>
    </source>
</evidence>
<keyword evidence="3" id="KW-0560">Oxidoreductase</keyword>
<dbReference type="Pfam" id="PF00296">
    <property type="entry name" value="Bac_luciferase"/>
    <property type="match status" value="1"/>
</dbReference>
<dbReference type="InterPro" id="IPR036661">
    <property type="entry name" value="Luciferase-like_sf"/>
</dbReference>
<dbReference type="Gene3D" id="3.20.20.30">
    <property type="entry name" value="Luciferase-like domain"/>
    <property type="match status" value="1"/>
</dbReference>
<dbReference type="RefSeq" id="WP_145933363.1">
    <property type="nucleotide sequence ID" value="NZ_BNAV01000008.1"/>
</dbReference>
<evidence type="ECO:0000259" key="5">
    <source>
        <dbReference type="Pfam" id="PF00296"/>
    </source>
</evidence>
<protein>
    <recommendedName>
        <fullName evidence="5">Luciferase-like domain-containing protein</fullName>
    </recommendedName>
</protein>
<dbReference type="GO" id="GO:0008726">
    <property type="term" value="F:alkanesulfonate monooxygenase activity"/>
    <property type="evidence" value="ECO:0007669"/>
    <property type="project" value="TreeGrafter"/>
</dbReference>
<dbReference type="AlphaFoldDB" id="A0A8H9J0T3"/>
<name>A0A8H9J0T3_9PSEU</name>
<proteinExistence type="predicted"/>
<dbReference type="InterPro" id="IPR050172">
    <property type="entry name" value="SsuD_RutA_monooxygenase"/>
</dbReference>
<feature type="domain" description="Luciferase-like" evidence="5">
    <location>
        <begin position="15"/>
        <end position="242"/>
    </location>
</feature>
<dbReference type="SUPFAM" id="SSF51679">
    <property type="entry name" value="Bacterial luciferase-like"/>
    <property type="match status" value="1"/>
</dbReference>